<feature type="transmembrane region" description="Helical" evidence="1">
    <location>
        <begin position="80"/>
        <end position="99"/>
    </location>
</feature>
<feature type="transmembrane region" description="Helical" evidence="1">
    <location>
        <begin position="390"/>
        <end position="412"/>
    </location>
</feature>
<gene>
    <name evidence="2" type="ORF">C0674_14860</name>
</gene>
<keyword evidence="3" id="KW-1185">Reference proteome</keyword>
<evidence type="ECO:0008006" key="4">
    <source>
        <dbReference type="Google" id="ProtNLM"/>
    </source>
</evidence>
<feature type="transmembrane region" description="Helical" evidence="1">
    <location>
        <begin position="195"/>
        <end position="214"/>
    </location>
</feature>
<name>A0ABX5QAS1_9BACL</name>
<evidence type="ECO:0000313" key="3">
    <source>
        <dbReference type="Proteomes" id="UP000285882"/>
    </source>
</evidence>
<feature type="transmembrane region" description="Helical" evidence="1">
    <location>
        <begin position="51"/>
        <end position="74"/>
    </location>
</feature>
<evidence type="ECO:0000256" key="1">
    <source>
        <dbReference type="SAM" id="Phobius"/>
    </source>
</evidence>
<keyword evidence="1" id="KW-0472">Membrane</keyword>
<keyword evidence="1" id="KW-0812">Transmembrane</keyword>
<keyword evidence="1" id="KW-1133">Transmembrane helix</keyword>
<feature type="transmembrane region" description="Helical" evidence="1">
    <location>
        <begin position="120"/>
        <end position="144"/>
    </location>
</feature>
<dbReference type="RefSeq" id="WP_028978071.1">
    <property type="nucleotide sequence ID" value="NZ_CP025688.1"/>
</dbReference>
<feature type="transmembrane region" description="Helical" evidence="1">
    <location>
        <begin position="273"/>
        <end position="295"/>
    </location>
</feature>
<dbReference type="EMBL" id="CP025688">
    <property type="protein sequence ID" value="QAA23764.1"/>
    <property type="molecule type" value="Genomic_DNA"/>
</dbReference>
<organism evidence="2 3">
    <name type="scientific">Sporolactobacillus terrae</name>
    <dbReference type="NCBI Taxonomy" id="269673"/>
    <lineage>
        <taxon>Bacteria</taxon>
        <taxon>Bacillati</taxon>
        <taxon>Bacillota</taxon>
        <taxon>Bacilli</taxon>
        <taxon>Bacillales</taxon>
        <taxon>Sporolactobacillaceae</taxon>
        <taxon>Sporolactobacillus</taxon>
    </lineage>
</organism>
<reference evidence="2 3" key="1">
    <citation type="submission" date="2018-01" db="EMBL/GenBank/DDBJ databases">
        <title>Complete genome sequencing of Sporolactobacillus terrae DLG3.</title>
        <authorList>
            <person name="Nam Y.-D."/>
            <person name="Kang J."/>
            <person name="Chung W.-H."/>
        </authorList>
    </citation>
    <scope>NUCLEOTIDE SEQUENCE [LARGE SCALE GENOMIC DNA]</scope>
    <source>
        <strain evidence="2 3">DLG3</strain>
    </source>
</reference>
<feature type="transmembrane region" description="Helical" evidence="1">
    <location>
        <begin position="356"/>
        <end position="383"/>
    </location>
</feature>
<accession>A0ABX5QAS1</accession>
<proteinExistence type="predicted"/>
<dbReference type="Proteomes" id="UP000285882">
    <property type="component" value="Chromosome"/>
</dbReference>
<feature type="transmembrane region" description="Helical" evidence="1">
    <location>
        <begin position="26"/>
        <end position="44"/>
    </location>
</feature>
<feature type="transmembrane region" description="Helical" evidence="1">
    <location>
        <begin position="319"/>
        <end position="336"/>
    </location>
</feature>
<evidence type="ECO:0000313" key="2">
    <source>
        <dbReference type="EMBL" id="QAA23764.1"/>
    </source>
</evidence>
<sequence length="461" mass="51280">MIRILFLMAMISYILATLLPQQQILNQSVSALCMLIVLFSLRRVRGLAMAFGLSFLCLGSLMLLISHAAASSFLLSFGEMIQMVTLFTMVPILALPIRLGRYAQELHLIIRKKVGSPSHLYRLISCIAFFFSSFMNLAALPLAYHAVASSINHFRIEHKSRWINCAITHGYAMPLLWSPITPIVGTVLYLTGTTYAQILLPLILLSICGVLLDWRLAGNGTSRLDYVSAEQETAVARAETVHSGQPRRKPWQIAAAVLALNGVILLLDHLSSFSFLFLVSVIVFPFALLWCWLIGQARPFFTRVKDHFSTYIPHMQNQFFIFLTAGFFITALRISHTDTVITQGVEVLIQFTGLRAFLVLLPLIPFLLAFIGLHPAVGLALIAEALKTQALLDAPIVVTVAMLGGAIPAFLMGPYNATLGMMAALINEKPLTLSNWNFPFTWRYLLLLTLFVQLLYLCFST</sequence>
<protein>
    <recommendedName>
        <fullName evidence="4">Citrate transporter-like domain-containing protein</fullName>
    </recommendedName>
</protein>
<feature type="transmembrane region" description="Helical" evidence="1">
    <location>
        <begin position="440"/>
        <end position="459"/>
    </location>
</feature>